<protein>
    <submittedName>
        <fullName evidence="2">Uncharacterized protein</fullName>
    </submittedName>
</protein>
<feature type="region of interest" description="Disordered" evidence="1">
    <location>
        <begin position="117"/>
        <end position="139"/>
    </location>
</feature>
<dbReference type="Proteomes" id="UP000837857">
    <property type="component" value="Chromosome 11"/>
</dbReference>
<evidence type="ECO:0000256" key="1">
    <source>
        <dbReference type="SAM" id="MobiDB-lite"/>
    </source>
</evidence>
<accession>A0ABN8HXS8</accession>
<evidence type="ECO:0000313" key="2">
    <source>
        <dbReference type="EMBL" id="CAH2039577.1"/>
    </source>
</evidence>
<organism evidence="2 3">
    <name type="scientific">Iphiclides podalirius</name>
    <name type="common">scarce swallowtail</name>
    <dbReference type="NCBI Taxonomy" id="110791"/>
    <lineage>
        <taxon>Eukaryota</taxon>
        <taxon>Metazoa</taxon>
        <taxon>Ecdysozoa</taxon>
        <taxon>Arthropoda</taxon>
        <taxon>Hexapoda</taxon>
        <taxon>Insecta</taxon>
        <taxon>Pterygota</taxon>
        <taxon>Neoptera</taxon>
        <taxon>Endopterygota</taxon>
        <taxon>Lepidoptera</taxon>
        <taxon>Glossata</taxon>
        <taxon>Ditrysia</taxon>
        <taxon>Papilionoidea</taxon>
        <taxon>Papilionidae</taxon>
        <taxon>Papilioninae</taxon>
        <taxon>Iphiclides</taxon>
    </lineage>
</organism>
<reference evidence="2" key="1">
    <citation type="submission" date="2022-03" db="EMBL/GenBank/DDBJ databases">
        <authorList>
            <person name="Martin H S."/>
        </authorList>
    </citation>
    <scope>NUCLEOTIDE SEQUENCE</scope>
</reference>
<sequence>MTDNIINLMARILSETFSPTFRLLYLKQVVWCSERSAREVQRSRGCPEDEGGGLGCGAGGHRLDGPQTRRRLRRARRSRLTHTAARCIAGFHHTDAIAQSIGGQPEQEVSAFLPPRSAGASGCGRPSRAPFQHDASNSPVRAAGLEPRLLSVQPLSFKSLKPLSFKPLSFKPLSFNSLLELPEFKFRPKTKRYHT</sequence>
<proteinExistence type="predicted"/>
<keyword evidence="3" id="KW-1185">Reference proteome</keyword>
<name>A0ABN8HXS8_9NEOP</name>
<dbReference type="EMBL" id="OW152823">
    <property type="protein sequence ID" value="CAH2039577.1"/>
    <property type="molecule type" value="Genomic_DNA"/>
</dbReference>
<feature type="non-terminal residue" evidence="2">
    <location>
        <position position="1"/>
    </location>
</feature>
<gene>
    <name evidence="2" type="ORF">IPOD504_LOCUS1791</name>
</gene>
<evidence type="ECO:0000313" key="3">
    <source>
        <dbReference type="Proteomes" id="UP000837857"/>
    </source>
</evidence>